<comment type="caution">
    <text evidence="1">The sequence shown here is derived from an EMBL/GenBank/DDBJ whole genome shotgun (WGS) entry which is preliminary data.</text>
</comment>
<protein>
    <submittedName>
        <fullName evidence="1">Uncharacterized protein</fullName>
    </submittedName>
</protein>
<name>A0ABY0D8Y3_9BRAD</name>
<evidence type="ECO:0000313" key="2">
    <source>
        <dbReference type="Proteomes" id="UP000289946"/>
    </source>
</evidence>
<dbReference type="Proteomes" id="UP000289946">
    <property type="component" value="Unassembled WGS sequence"/>
</dbReference>
<accession>A0ABY0D8Y3</accession>
<gene>
    <name evidence="1" type="ORF">EAS62_38845</name>
</gene>
<keyword evidence="2" id="KW-1185">Reference proteome</keyword>
<evidence type="ECO:0000313" key="1">
    <source>
        <dbReference type="EMBL" id="RXG85489.1"/>
    </source>
</evidence>
<reference evidence="1 2" key="1">
    <citation type="submission" date="2018-10" db="EMBL/GenBank/DDBJ databases">
        <title>Bradyrhizobium sp. nov., isolated from effective nodules of peanut in China.</title>
        <authorList>
            <person name="Li Y."/>
        </authorList>
    </citation>
    <scope>NUCLEOTIDE SEQUENCE [LARGE SCALE GENOMIC DNA]</scope>
    <source>
        <strain evidence="1 2">CCBAU 51781</strain>
    </source>
</reference>
<dbReference type="EMBL" id="RDRA01000045">
    <property type="protein sequence ID" value="RXG85489.1"/>
    <property type="molecule type" value="Genomic_DNA"/>
</dbReference>
<sequence length="100" mass="11339">MGLLRNERLSDLAQHELANLVNSFSNPPEVAACRKGTVAIAEEVLRRADRDTRLPEFTYQDLTSLVNDFSRRPDEASCHRAIANSARNYKVKSSNRDSYK</sequence>
<organism evidence="1 2">
    <name type="scientific">Bradyrhizobium zhanjiangense</name>
    <dbReference type="NCBI Taxonomy" id="1325107"/>
    <lineage>
        <taxon>Bacteria</taxon>
        <taxon>Pseudomonadati</taxon>
        <taxon>Pseudomonadota</taxon>
        <taxon>Alphaproteobacteria</taxon>
        <taxon>Hyphomicrobiales</taxon>
        <taxon>Nitrobacteraceae</taxon>
        <taxon>Bradyrhizobium</taxon>
    </lineage>
</organism>
<proteinExistence type="predicted"/>